<dbReference type="PROSITE" id="PS50956">
    <property type="entry name" value="HTH_ASNC_2"/>
    <property type="match status" value="1"/>
</dbReference>
<dbReference type="InterPro" id="IPR036388">
    <property type="entry name" value="WH-like_DNA-bd_sf"/>
</dbReference>
<dbReference type="SUPFAM" id="SSF54909">
    <property type="entry name" value="Dimeric alpha+beta barrel"/>
    <property type="match status" value="1"/>
</dbReference>
<dbReference type="AlphaFoldDB" id="A0A086PEY5"/>
<keyword evidence="2" id="KW-0238">DNA-binding</keyword>
<evidence type="ECO:0000256" key="3">
    <source>
        <dbReference type="ARBA" id="ARBA00023163"/>
    </source>
</evidence>
<dbReference type="InterPro" id="IPR011008">
    <property type="entry name" value="Dimeric_a/b-barrel"/>
</dbReference>
<dbReference type="OrthoDB" id="9809462at2"/>
<evidence type="ECO:0000256" key="2">
    <source>
        <dbReference type="ARBA" id="ARBA00023125"/>
    </source>
</evidence>
<dbReference type="PANTHER" id="PTHR30154:SF34">
    <property type="entry name" value="TRANSCRIPTIONAL REGULATOR AZLB"/>
    <property type="match status" value="1"/>
</dbReference>
<dbReference type="SMART" id="SM00344">
    <property type="entry name" value="HTH_ASNC"/>
    <property type="match status" value="1"/>
</dbReference>
<evidence type="ECO:0000256" key="1">
    <source>
        <dbReference type="ARBA" id="ARBA00023015"/>
    </source>
</evidence>
<feature type="domain" description="HTH asnC-type" evidence="4">
    <location>
        <begin position="7"/>
        <end position="67"/>
    </location>
</feature>
<evidence type="ECO:0000313" key="6">
    <source>
        <dbReference type="Proteomes" id="UP000024284"/>
    </source>
</evidence>
<sequence length="159" mass="17491">MSETFAFDETDRKIVEQLRQNGRATNQQIAEALNLIASTVSTRIRRMEDAGMLRVVAVSDFAVHGYHVLIHLAVQVSGRSALEVAEDLAVFPEVFAAHLVTGSYEISLLLTLRDIDELPSLITDRLSKVSGIRSMTPAIGLDIVRYGLDTAPIDSRRLA</sequence>
<keyword evidence="3" id="KW-0804">Transcription</keyword>
<dbReference type="RefSeq" id="WP_037461739.1">
    <property type="nucleotide sequence ID" value="NZ_BCZD01000001.1"/>
</dbReference>
<dbReference type="Proteomes" id="UP000024284">
    <property type="component" value="Unassembled WGS sequence"/>
</dbReference>
<evidence type="ECO:0000313" key="5">
    <source>
        <dbReference type="EMBL" id="KFG91953.1"/>
    </source>
</evidence>
<reference evidence="5" key="1">
    <citation type="submission" date="2014-08" db="EMBL/GenBank/DDBJ databases">
        <title>Draft genome sequences of Sphingobium herbicidovorans.</title>
        <authorList>
            <person name="Gan H.M."/>
            <person name="Gan H.Y."/>
            <person name="Savka M.A."/>
        </authorList>
    </citation>
    <scope>NUCLEOTIDE SEQUENCE [LARGE SCALE GENOMIC DNA]</scope>
    <source>
        <strain evidence="5">NBRC 16415</strain>
    </source>
</reference>
<dbReference type="Pfam" id="PF13412">
    <property type="entry name" value="HTH_24"/>
    <property type="match status" value="1"/>
</dbReference>
<dbReference type="PATRIC" id="fig|1219045.3.peg.205"/>
<proteinExistence type="predicted"/>
<dbReference type="GO" id="GO:0006355">
    <property type="term" value="P:regulation of DNA-templated transcription"/>
    <property type="evidence" value="ECO:0007669"/>
    <property type="project" value="UniProtKB-ARBA"/>
</dbReference>
<dbReference type="GO" id="GO:0043565">
    <property type="term" value="F:sequence-specific DNA binding"/>
    <property type="evidence" value="ECO:0007669"/>
    <property type="project" value="InterPro"/>
</dbReference>
<dbReference type="STRING" id="76947.GCA_002080435_00816"/>
<dbReference type="InterPro" id="IPR036390">
    <property type="entry name" value="WH_DNA-bd_sf"/>
</dbReference>
<dbReference type="PANTHER" id="PTHR30154">
    <property type="entry name" value="LEUCINE-RESPONSIVE REGULATORY PROTEIN"/>
    <property type="match status" value="1"/>
</dbReference>
<organism evidence="5 6">
    <name type="scientific">Sphingobium herbicidovorans (strain ATCC 700291 / DSM 11019 / CCUG 56400 / KCTC 2939 / LMG 18315 / NBRC 16415 / MH)</name>
    <name type="common">Sphingomonas herbicidovorans</name>
    <dbReference type="NCBI Taxonomy" id="1219045"/>
    <lineage>
        <taxon>Bacteria</taxon>
        <taxon>Pseudomonadati</taxon>
        <taxon>Pseudomonadota</taxon>
        <taxon>Alphaproteobacteria</taxon>
        <taxon>Sphingomonadales</taxon>
        <taxon>Sphingomonadaceae</taxon>
        <taxon>Sphingobium</taxon>
    </lineage>
</organism>
<dbReference type="SUPFAM" id="SSF46785">
    <property type="entry name" value="Winged helix' DNA-binding domain"/>
    <property type="match status" value="1"/>
</dbReference>
<dbReference type="Gene3D" id="3.30.70.920">
    <property type="match status" value="1"/>
</dbReference>
<keyword evidence="1" id="KW-0805">Transcription regulation</keyword>
<gene>
    <name evidence="5" type="ORF">BV98_000204</name>
</gene>
<dbReference type="EMBL" id="JFZA02000001">
    <property type="protein sequence ID" value="KFG91953.1"/>
    <property type="molecule type" value="Genomic_DNA"/>
</dbReference>
<comment type="caution">
    <text evidence="5">The sequence shown here is derived from an EMBL/GenBank/DDBJ whole genome shotgun (WGS) entry which is preliminary data.</text>
</comment>
<dbReference type="GO" id="GO:0005829">
    <property type="term" value="C:cytosol"/>
    <property type="evidence" value="ECO:0007669"/>
    <property type="project" value="TreeGrafter"/>
</dbReference>
<dbReference type="CDD" id="cd00090">
    <property type="entry name" value="HTH_ARSR"/>
    <property type="match status" value="1"/>
</dbReference>
<keyword evidence="6" id="KW-1185">Reference proteome</keyword>
<dbReference type="InterPro" id="IPR000485">
    <property type="entry name" value="AsnC-type_HTH_dom"/>
</dbReference>
<accession>A0A086PEY5</accession>
<dbReference type="Gene3D" id="1.10.10.10">
    <property type="entry name" value="Winged helix-like DNA-binding domain superfamily/Winged helix DNA-binding domain"/>
    <property type="match status" value="1"/>
</dbReference>
<dbReference type="InterPro" id="IPR019888">
    <property type="entry name" value="Tscrpt_reg_AsnC-like"/>
</dbReference>
<dbReference type="eggNOG" id="COG1522">
    <property type="taxonomic scope" value="Bacteria"/>
</dbReference>
<evidence type="ECO:0000259" key="4">
    <source>
        <dbReference type="PROSITE" id="PS50956"/>
    </source>
</evidence>
<dbReference type="InterPro" id="IPR011991">
    <property type="entry name" value="ArsR-like_HTH"/>
</dbReference>
<protein>
    <submittedName>
        <fullName evidence="5">AsnC family transcriptional regulator</fullName>
    </submittedName>
</protein>
<dbReference type="InterPro" id="IPR019887">
    <property type="entry name" value="Tscrpt_reg_AsnC/Lrp_C"/>
</dbReference>
<dbReference type="Pfam" id="PF01037">
    <property type="entry name" value="AsnC_trans_reg"/>
    <property type="match status" value="1"/>
</dbReference>
<dbReference type="PRINTS" id="PR00033">
    <property type="entry name" value="HTHASNC"/>
</dbReference>
<name>A0A086PEY5_SPHHM</name>
<dbReference type="GO" id="GO:0043200">
    <property type="term" value="P:response to amino acid"/>
    <property type="evidence" value="ECO:0007669"/>
    <property type="project" value="TreeGrafter"/>
</dbReference>